<keyword evidence="3" id="KW-0812">Transmembrane</keyword>
<dbReference type="Pfam" id="PF00993">
    <property type="entry name" value="MHC_II_alpha"/>
    <property type="match status" value="1"/>
</dbReference>
<name>A0ABQ7TNI0_PHRPL</name>
<sequence>MEADSGEELQQFEGEEIFHVDWGQKKTLWRLPDFPTFISVEAAGGLGQISVVKNNLETLMVLSNRTRGQNGPQWSAMGQTEQNKYEVLAAEEAGLGDSKEPTPLPETTENVLCGLGLAIGILGIITGTVLFFKAMRMNNHNSRSRGGL</sequence>
<organism evidence="5 6">
    <name type="scientific">Phrynosoma platyrhinos</name>
    <name type="common">Desert horned lizard</name>
    <dbReference type="NCBI Taxonomy" id="52577"/>
    <lineage>
        <taxon>Eukaryota</taxon>
        <taxon>Metazoa</taxon>
        <taxon>Chordata</taxon>
        <taxon>Craniata</taxon>
        <taxon>Vertebrata</taxon>
        <taxon>Euteleostomi</taxon>
        <taxon>Lepidosauria</taxon>
        <taxon>Squamata</taxon>
        <taxon>Bifurcata</taxon>
        <taxon>Unidentata</taxon>
        <taxon>Episquamata</taxon>
        <taxon>Toxicofera</taxon>
        <taxon>Iguania</taxon>
        <taxon>Phrynosomatidae</taxon>
        <taxon>Phrynosomatinae</taxon>
        <taxon>Phrynosoma</taxon>
    </lineage>
</organism>
<dbReference type="InterPro" id="IPR014745">
    <property type="entry name" value="MHC_II_a/b_N"/>
</dbReference>
<accession>A0ABQ7TNI0</accession>
<feature type="domain" description="MHC class II alpha chain N-terminal" evidence="4">
    <location>
        <begin position="1"/>
        <end position="70"/>
    </location>
</feature>
<dbReference type="InterPro" id="IPR001003">
    <property type="entry name" value="MHC_II_a_N"/>
</dbReference>
<keyword evidence="1" id="KW-1015">Disulfide bond</keyword>
<dbReference type="Proteomes" id="UP000826234">
    <property type="component" value="Unassembled WGS sequence"/>
</dbReference>
<dbReference type="EMBL" id="JAIPUX010000439">
    <property type="protein sequence ID" value="KAH0630698.1"/>
    <property type="molecule type" value="Genomic_DNA"/>
</dbReference>
<comment type="caution">
    <text evidence="5">The sequence shown here is derived from an EMBL/GenBank/DDBJ whole genome shotgun (WGS) entry which is preliminary data.</text>
</comment>
<keyword evidence="2" id="KW-0325">Glycoprotein</keyword>
<feature type="transmembrane region" description="Helical" evidence="3">
    <location>
        <begin position="115"/>
        <end position="135"/>
    </location>
</feature>
<keyword evidence="3" id="KW-1133">Transmembrane helix</keyword>
<dbReference type="Gene3D" id="3.10.320.10">
    <property type="entry name" value="Class II Histocompatibility Antigen, M Beta Chain, Chain B, domain 1"/>
    <property type="match status" value="1"/>
</dbReference>
<keyword evidence="6" id="KW-1185">Reference proteome</keyword>
<protein>
    <recommendedName>
        <fullName evidence="4">MHC class II alpha chain N-terminal domain-containing protein</fullName>
    </recommendedName>
</protein>
<evidence type="ECO:0000256" key="3">
    <source>
        <dbReference type="SAM" id="Phobius"/>
    </source>
</evidence>
<dbReference type="SMART" id="SM00920">
    <property type="entry name" value="MHC_II_alpha"/>
    <property type="match status" value="1"/>
</dbReference>
<evidence type="ECO:0000256" key="2">
    <source>
        <dbReference type="ARBA" id="ARBA00023180"/>
    </source>
</evidence>
<dbReference type="InterPro" id="IPR011162">
    <property type="entry name" value="MHC_I/II-like_Ag-recog"/>
</dbReference>
<dbReference type="SUPFAM" id="SSF54452">
    <property type="entry name" value="MHC antigen-recognition domain"/>
    <property type="match status" value="1"/>
</dbReference>
<proteinExistence type="predicted"/>
<evidence type="ECO:0000259" key="4">
    <source>
        <dbReference type="SMART" id="SM00920"/>
    </source>
</evidence>
<evidence type="ECO:0000256" key="1">
    <source>
        <dbReference type="ARBA" id="ARBA00023157"/>
    </source>
</evidence>
<evidence type="ECO:0000313" key="5">
    <source>
        <dbReference type="EMBL" id="KAH0630698.1"/>
    </source>
</evidence>
<keyword evidence="3" id="KW-0472">Membrane</keyword>
<gene>
    <name evidence="5" type="ORF">JD844_013989</name>
</gene>
<reference evidence="5 6" key="1">
    <citation type="journal article" date="2022" name="Gigascience">
        <title>A chromosome-level genome assembly and annotation of the desert horned lizard, Phrynosoma platyrhinos, provides insight into chromosomal rearrangements among reptiles.</title>
        <authorList>
            <person name="Koochekian N."/>
            <person name="Ascanio A."/>
            <person name="Farleigh K."/>
            <person name="Card D.C."/>
            <person name="Schield D.R."/>
            <person name="Castoe T.A."/>
            <person name="Jezkova T."/>
        </authorList>
    </citation>
    <scope>NUCLEOTIDE SEQUENCE [LARGE SCALE GENOMIC DNA]</scope>
    <source>
        <strain evidence="5">NK-2021</strain>
    </source>
</reference>
<evidence type="ECO:0000313" key="6">
    <source>
        <dbReference type="Proteomes" id="UP000826234"/>
    </source>
</evidence>